<dbReference type="PROSITE" id="PS50209">
    <property type="entry name" value="CARD"/>
    <property type="match status" value="1"/>
</dbReference>
<reference evidence="4" key="1">
    <citation type="submission" date="2025-08" db="UniProtKB">
        <authorList>
            <consortium name="RefSeq"/>
        </authorList>
    </citation>
    <scope>IDENTIFICATION</scope>
    <source>
        <tissue evidence="4">Whole sample</tissue>
    </source>
</reference>
<evidence type="ECO:0000259" key="2">
    <source>
        <dbReference type="PROSITE" id="PS50209"/>
    </source>
</evidence>
<feature type="domain" description="CARD" evidence="2">
    <location>
        <begin position="4"/>
        <end position="81"/>
    </location>
</feature>
<dbReference type="GO" id="GO:0042981">
    <property type="term" value="P:regulation of apoptotic process"/>
    <property type="evidence" value="ECO:0007669"/>
    <property type="project" value="InterPro"/>
</dbReference>
<proteinExistence type="predicted"/>
<sequence>MSLENRIIHAVLDKHEGYLRRHLVLSPDVIDKLKQKFIITNSTKERLNKVSSDVQVTLVIDILRRRGIRTLAKFLHVLKESLDGWIADKILCTDLRVLSKYILLDDRTLSDYIIRICGPPTPEPKTEPTPKQAKEPVLKEQIITKRPDTPRQQKRQQDHPELLFPSPPSQIAEVPGQVQHLHHVFEGRRQQIDNTLSILKQEEQAIKDILEKNVEEQRHLNKNQQAITDISRRLQSIHHEAGQLLKSAPTGGAVRNRLNYLHGVPWDSTITEYKTIEHDRATDETKQLKNTHFL</sequence>
<evidence type="ECO:0000313" key="3">
    <source>
        <dbReference type="Proteomes" id="UP000694844"/>
    </source>
</evidence>
<dbReference type="RefSeq" id="XP_022346090.1">
    <property type="nucleotide sequence ID" value="XM_022490382.1"/>
</dbReference>
<dbReference type="SUPFAM" id="SSF47986">
    <property type="entry name" value="DEATH domain"/>
    <property type="match status" value="1"/>
</dbReference>
<name>A0A8B8F196_CRAVI</name>
<dbReference type="InterPro" id="IPR001315">
    <property type="entry name" value="CARD"/>
</dbReference>
<gene>
    <name evidence="4" type="primary">LOC111138424</name>
</gene>
<protein>
    <submittedName>
        <fullName evidence="4">Uncharacterized protein LOC111138424</fullName>
    </submittedName>
</protein>
<keyword evidence="3" id="KW-1185">Reference proteome</keyword>
<evidence type="ECO:0000256" key="1">
    <source>
        <dbReference type="SAM" id="MobiDB-lite"/>
    </source>
</evidence>
<feature type="compositionally biased region" description="Basic and acidic residues" evidence="1">
    <location>
        <begin position="124"/>
        <end position="161"/>
    </location>
</feature>
<dbReference type="AlphaFoldDB" id="A0A8B8F196"/>
<organism evidence="3 4">
    <name type="scientific">Crassostrea virginica</name>
    <name type="common">Eastern oyster</name>
    <dbReference type="NCBI Taxonomy" id="6565"/>
    <lineage>
        <taxon>Eukaryota</taxon>
        <taxon>Metazoa</taxon>
        <taxon>Spiralia</taxon>
        <taxon>Lophotrochozoa</taxon>
        <taxon>Mollusca</taxon>
        <taxon>Bivalvia</taxon>
        <taxon>Autobranchia</taxon>
        <taxon>Pteriomorphia</taxon>
        <taxon>Ostreida</taxon>
        <taxon>Ostreoidea</taxon>
        <taxon>Ostreidae</taxon>
        <taxon>Crassostrea</taxon>
    </lineage>
</organism>
<feature type="region of interest" description="Disordered" evidence="1">
    <location>
        <begin position="119"/>
        <end position="170"/>
    </location>
</feature>
<dbReference type="GeneID" id="111138424"/>
<dbReference type="OrthoDB" id="6135994at2759"/>
<dbReference type="Gene3D" id="1.10.533.10">
    <property type="entry name" value="Death Domain, Fas"/>
    <property type="match status" value="1"/>
</dbReference>
<dbReference type="CDD" id="cd01671">
    <property type="entry name" value="CARD"/>
    <property type="match status" value="1"/>
</dbReference>
<dbReference type="InterPro" id="IPR011029">
    <property type="entry name" value="DEATH-like_dom_sf"/>
</dbReference>
<accession>A0A8B8F196</accession>
<dbReference type="Proteomes" id="UP000694844">
    <property type="component" value="Chromosome 5"/>
</dbReference>
<evidence type="ECO:0000313" key="4">
    <source>
        <dbReference type="RefSeq" id="XP_022346090.1"/>
    </source>
</evidence>
<dbReference type="KEGG" id="cvn:111138424"/>